<keyword evidence="6 8" id="KW-1133">Transmembrane helix</keyword>
<feature type="transmembrane region" description="Helical" evidence="8">
    <location>
        <begin position="183"/>
        <end position="199"/>
    </location>
</feature>
<dbReference type="PANTHER" id="PTHR33908:SF3">
    <property type="entry name" value="UNDECAPRENYL PHOSPHATE-ALPHA-4-AMINO-4-DEOXY-L-ARABINOSE ARABINOSYL TRANSFERASE"/>
    <property type="match status" value="1"/>
</dbReference>
<dbReference type="AlphaFoldDB" id="A0A1F6AJM2"/>
<keyword evidence="3" id="KW-0328">Glycosyltransferase</keyword>
<evidence type="ECO:0000256" key="7">
    <source>
        <dbReference type="ARBA" id="ARBA00023136"/>
    </source>
</evidence>
<evidence type="ECO:0000313" key="10">
    <source>
        <dbReference type="EMBL" id="OGG24457.1"/>
    </source>
</evidence>
<keyword evidence="2" id="KW-1003">Cell membrane</keyword>
<reference evidence="10 11" key="1">
    <citation type="journal article" date="2016" name="Nat. Commun.">
        <title>Thousands of microbial genomes shed light on interconnected biogeochemical processes in an aquifer system.</title>
        <authorList>
            <person name="Anantharaman K."/>
            <person name="Brown C.T."/>
            <person name="Hug L.A."/>
            <person name="Sharon I."/>
            <person name="Castelle C.J."/>
            <person name="Probst A.J."/>
            <person name="Thomas B.C."/>
            <person name="Singh A."/>
            <person name="Wilkins M.J."/>
            <person name="Karaoz U."/>
            <person name="Brodie E.L."/>
            <person name="Williams K.H."/>
            <person name="Hubbard S.S."/>
            <person name="Banfield J.F."/>
        </authorList>
    </citation>
    <scope>NUCLEOTIDE SEQUENCE [LARGE SCALE GENOMIC DNA]</scope>
</reference>
<feature type="transmembrane region" description="Helical" evidence="8">
    <location>
        <begin position="382"/>
        <end position="401"/>
    </location>
</feature>
<dbReference type="PANTHER" id="PTHR33908">
    <property type="entry name" value="MANNOSYLTRANSFERASE YKCB-RELATED"/>
    <property type="match status" value="1"/>
</dbReference>
<dbReference type="GO" id="GO:0010041">
    <property type="term" value="P:response to iron(III) ion"/>
    <property type="evidence" value="ECO:0007669"/>
    <property type="project" value="TreeGrafter"/>
</dbReference>
<feature type="transmembrane region" description="Helical" evidence="8">
    <location>
        <begin position="306"/>
        <end position="324"/>
    </location>
</feature>
<evidence type="ECO:0000256" key="8">
    <source>
        <dbReference type="SAM" id="Phobius"/>
    </source>
</evidence>
<proteinExistence type="predicted"/>
<organism evidence="10 11">
    <name type="scientific">Candidatus Gottesmanbacteria bacterium RIFCSPLOWO2_01_FULL_43_11b</name>
    <dbReference type="NCBI Taxonomy" id="1798392"/>
    <lineage>
        <taxon>Bacteria</taxon>
        <taxon>Candidatus Gottesmaniibacteriota</taxon>
    </lineage>
</organism>
<evidence type="ECO:0000256" key="3">
    <source>
        <dbReference type="ARBA" id="ARBA00022676"/>
    </source>
</evidence>
<dbReference type="InterPro" id="IPR038731">
    <property type="entry name" value="RgtA/B/C-like"/>
</dbReference>
<gene>
    <name evidence="10" type="ORF">A3A79_04715</name>
</gene>
<evidence type="ECO:0000256" key="1">
    <source>
        <dbReference type="ARBA" id="ARBA00004651"/>
    </source>
</evidence>
<comment type="subcellular location">
    <subcellularLocation>
        <location evidence="1">Cell membrane</location>
        <topology evidence="1">Multi-pass membrane protein</topology>
    </subcellularLocation>
</comment>
<dbReference type="STRING" id="1798392.A3A79_04715"/>
<dbReference type="GO" id="GO:0016763">
    <property type="term" value="F:pentosyltransferase activity"/>
    <property type="evidence" value="ECO:0007669"/>
    <property type="project" value="TreeGrafter"/>
</dbReference>
<evidence type="ECO:0000256" key="4">
    <source>
        <dbReference type="ARBA" id="ARBA00022679"/>
    </source>
</evidence>
<evidence type="ECO:0000259" key="9">
    <source>
        <dbReference type="Pfam" id="PF13231"/>
    </source>
</evidence>
<comment type="caution">
    <text evidence="10">The sequence shown here is derived from an EMBL/GenBank/DDBJ whole genome shotgun (WGS) entry which is preliminary data.</text>
</comment>
<sequence>MKKLMLVIILFIASALRLWNLGVVPPSPDWDEVALGYNAYSILKTGRDEYGTFLPVSLRSYDDYKPPLYAYLTIPSIAIFGLNTPAVRLPSVIMGVFAVLGTYYLVQTLFSSPSLSLLAAFLLAISPWHIQFSRIAFEANTGVTLNIWALILFFKGLRKPIWLSASAMLFALGLYAYHSERIFVPLLVIILAIIYRKELFKNKKALIFPALVGLLTIAPLIRVFSDPNTLTRLRGTSSLADETALLSRSVQKLEDDAVNGNPWGIIFDNRRIVWAKTLLDGYLSHFSFRWLFLTGDNPRHHAPGMGLVYLWELPFLLWGMYTLFHNGGKQSRFLFGWFLIAPIAASPTTELPHAIRSIVFLPTFQIFTAIGLIELSKYRKIILPLLAIIALNIFYFLHLYFGHTNNEVSQFWQYGYKQAVEYAKLHKGEYKKIVVSTELEQPHMFFLYFLKYDPVLYLTEGGTASGGFEEMRNRFDIYEFRPIDWGNELRDGSTLYIGTPYEIADSVIYTIYYLDGAEAIRIAK</sequence>
<feature type="transmembrane region" description="Helical" evidence="8">
    <location>
        <begin position="96"/>
        <end position="123"/>
    </location>
</feature>
<feature type="transmembrane region" description="Helical" evidence="8">
    <location>
        <begin position="161"/>
        <end position="177"/>
    </location>
</feature>
<accession>A0A1F6AJM2</accession>
<evidence type="ECO:0000256" key="2">
    <source>
        <dbReference type="ARBA" id="ARBA00022475"/>
    </source>
</evidence>
<dbReference type="Proteomes" id="UP000178759">
    <property type="component" value="Unassembled WGS sequence"/>
</dbReference>
<feature type="transmembrane region" description="Helical" evidence="8">
    <location>
        <begin position="331"/>
        <end position="348"/>
    </location>
</feature>
<feature type="transmembrane region" description="Helical" evidence="8">
    <location>
        <begin position="135"/>
        <end position="154"/>
    </location>
</feature>
<keyword evidence="7 8" id="KW-0472">Membrane</keyword>
<dbReference type="GO" id="GO:0009103">
    <property type="term" value="P:lipopolysaccharide biosynthetic process"/>
    <property type="evidence" value="ECO:0007669"/>
    <property type="project" value="UniProtKB-ARBA"/>
</dbReference>
<evidence type="ECO:0000313" key="11">
    <source>
        <dbReference type="Proteomes" id="UP000178759"/>
    </source>
</evidence>
<dbReference type="GO" id="GO:0005886">
    <property type="term" value="C:plasma membrane"/>
    <property type="evidence" value="ECO:0007669"/>
    <property type="project" value="UniProtKB-SubCell"/>
</dbReference>
<feature type="transmembrane region" description="Helical" evidence="8">
    <location>
        <begin position="68"/>
        <end position="89"/>
    </location>
</feature>
<feature type="domain" description="Glycosyltransferase RgtA/B/C/D-like" evidence="9">
    <location>
        <begin position="65"/>
        <end position="220"/>
    </location>
</feature>
<protein>
    <recommendedName>
        <fullName evidence="9">Glycosyltransferase RgtA/B/C/D-like domain-containing protein</fullName>
    </recommendedName>
</protein>
<keyword evidence="4" id="KW-0808">Transferase</keyword>
<name>A0A1F6AJM2_9BACT</name>
<evidence type="ECO:0000256" key="6">
    <source>
        <dbReference type="ARBA" id="ARBA00022989"/>
    </source>
</evidence>
<dbReference type="Pfam" id="PF13231">
    <property type="entry name" value="PMT_2"/>
    <property type="match status" value="1"/>
</dbReference>
<dbReference type="InterPro" id="IPR050297">
    <property type="entry name" value="LipidA_mod_glycosyltrf_83"/>
</dbReference>
<feature type="transmembrane region" description="Helical" evidence="8">
    <location>
        <begin position="354"/>
        <end position="375"/>
    </location>
</feature>
<feature type="transmembrane region" description="Helical" evidence="8">
    <location>
        <begin position="206"/>
        <end position="224"/>
    </location>
</feature>
<dbReference type="EMBL" id="MFJV01000001">
    <property type="protein sequence ID" value="OGG24457.1"/>
    <property type="molecule type" value="Genomic_DNA"/>
</dbReference>
<evidence type="ECO:0000256" key="5">
    <source>
        <dbReference type="ARBA" id="ARBA00022692"/>
    </source>
</evidence>
<keyword evidence="5 8" id="KW-0812">Transmembrane</keyword>